<keyword evidence="3" id="KW-1185">Reference proteome</keyword>
<dbReference type="Proteomes" id="UP001456524">
    <property type="component" value="Unassembled WGS sequence"/>
</dbReference>
<feature type="region of interest" description="Disordered" evidence="1">
    <location>
        <begin position="320"/>
        <end position="339"/>
    </location>
</feature>
<evidence type="ECO:0008006" key="4">
    <source>
        <dbReference type="Google" id="ProtNLM"/>
    </source>
</evidence>
<evidence type="ECO:0000256" key="1">
    <source>
        <dbReference type="SAM" id="MobiDB-lite"/>
    </source>
</evidence>
<feature type="region of interest" description="Disordered" evidence="1">
    <location>
        <begin position="147"/>
        <end position="181"/>
    </location>
</feature>
<feature type="compositionally biased region" description="Polar residues" evidence="1">
    <location>
        <begin position="171"/>
        <end position="181"/>
    </location>
</feature>
<evidence type="ECO:0000313" key="2">
    <source>
        <dbReference type="EMBL" id="KAK8169324.1"/>
    </source>
</evidence>
<name>A0ABR1XVB2_9PEZI</name>
<dbReference type="EMBL" id="JBBWUH010000004">
    <property type="protein sequence ID" value="KAK8169324.1"/>
    <property type="molecule type" value="Genomic_DNA"/>
</dbReference>
<protein>
    <recommendedName>
        <fullName evidence="4">Transmembrane protein</fullName>
    </recommendedName>
</protein>
<accession>A0ABR1XVB2</accession>
<reference evidence="2 3" key="1">
    <citation type="journal article" date="2022" name="G3 (Bethesda)">
        <title>Enemy or ally: a genomic approach to elucidate the lifestyle of Phyllosticta citrichinaensis.</title>
        <authorList>
            <person name="Buijs V.A."/>
            <person name="Groenewald J.Z."/>
            <person name="Haridas S."/>
            <person name="LaButti K.M."/>
            <person name="Lipzen A."/>
            <person name="Martin F.M."/>
            <person name="Barry K."/>
            <person name="Grigoriev I.V."/>
            <person name="Crous P.W."/>
            <person name="Seidl M.F."/>
        </authorList>
    </citation>
    <scope>NUCLEOTIDE SEQUENCE [LARGE SCALE GENOMIC DNA]</scope>
    <source>
        <strain evidence="2 3">CBS 129764</strain>
    </source>
</reference>
<proteinExistence type="predicted"/>
<feature type="compositionally biased region" description="Basic and acidic residues" evidence="1">
    <location>
        <begin position="160"/>
        <end position="169"/>
    </location>
</feature>
<comment type="caution">
    <text evidence="2">The sequence shown here is derived from an EMBL/GenBank/DDBJ whole genome shotgun (WGS) entry which is preliminary data.</text>
</comment>
<organism evidence="2 3">
    <name type="scientific">Phyllosticta citrichinensis</name>
    <dbReference type="NCBI Taxonomy" id="1130410"/>
    <lineage>
        <taxon>Eukaryota</taxon>
        <taxon>Fungi</taxon>
        <taxon>Dikarya</taxon>
        <taxon>Ascomycota</taxon>
        <taxon>Pezizomycotina</taxon>
        <taxon>Dothideomycetes</taxon>
        <taxon>Dothideomycetes incertae sedis</taxon>
        <taxon>Botryosphaeriales</taxon>
        <taxon>Phyllostictaceae</taxon>
        <taxon>Phyllosticta</taxon>
    </lineage>
</organism>
<gene>
    <name evidence="2" type="ORF">IWX90DRAFT_173467</name>
</gene>
<sequence length="366" mass="39439">MMGKRWQISVLSVVLFFSTSFSFFSPSLPFSALFSSFSHARLGAFPSLLSCAVGVDDVRYTMCCASAVSSPCCCSCRPFLLHLACTWIFCNMCSEAHCYILKFSMIDDSFFSFSRCAWPVMGFPAVGGKGPQSHRFDRHCLPVTMPSRHTLPSLSPSNDMEAKETEHHHQSTAPRQSSSTSEQFHYTRTSALYNSPYHTPHPSSLPHPSLSFSGKHPFRVSLSPPAFSNIISTHSSPSLHGGPSPHAFFSSSFRRSRSSFSCFRFAFSSSFRCLASSLHCLRSSWSVMVSQSGGGGGLFSTGGRGVGGMTGPGVLKGSGCGLGSRRGGGVSSPKPQRSWKEMDVSLAVGPRGGDAVSDVTVREGLQ</sequence>
<evidence type="ECO:0000313" key="3">
    <source>
        <dbReference type="Proteomes" id="UP001456524"/>
    </source>
</evidence>
<feature type="compositionally biased region" description="Gly residues" evidence="1">
    <location>
        <begin position="320"/>
        <end position="330"/>
    </location>
</feature>